<reference evidence="2" key="1">
    <citation type="journal article" date="2013" name="Nature">
        <title>Draft genome of the wheat A-genome progenitor Triticum urartu.</title>
        <authorList>
            <person name="Ling H.Q."/>
            <person name="Zhao S."/>
            <person name="Liu D."/>
            <person name="Wang J."/>
            <person name="Sun H."/>
            <person name="Zhang C."/>
            <person name="Fan H."/>
            <person name="Li D."/>
            <person name="Dong L."/>
            <person name="Tao Y."/>
            <person name="Gao C."/>
            <person name="Wu H."/>
            <person name="Li Y."/>
            <person name="Cui Y."/>
            <person name="Guo X."/>
            <person name="Zheng S."/>
            <person name="Wang B."/>
            <person name="Yu K."/>
            <person name="Liang Q."/>
            <person name="Yang W."/>
            <person name="Lou X."/>
            <person name="Chen J."/>
            <person name="Feng M."/>
            <person name="Jian J."/>
            <person name="Zhang X."/>
            <person name="Luo G."/>
            <person name="Jiang Y."/>
            <person name="Liu J."/>
            <person name="Wang Z."/>
            <person name="Sha Y."/>
            <person name="Zhang B."/>
            <person name="Wu H."/>
            <person name="Tang D."/>
            <person name="Shen Q."/>
            <person name="Xue P."/>
            <person name="Zou S."/>
            <person name="Wang X."/>
            <person name="Liu X."/>
            <person name="Wang F."/>
            <person name="Yang Y."/>
            <person name="An X."/>
            <person name="Dong Z."/>
            <person name="Zhang K."/>
            <person name="Zhang X."/>
            <person name="Luo M.C."/>
            <person name="Dvorak J."/>
            <person name="Tong Y."/>
            <person name="Wang J."/>
            <person name="Yang H."/>
            <person name="Li Z."/>
            <person name="Wang D."/>
            <person name="Zhang A."/>
            <person name="Wang J."/>
        </authorList>
    </citation>
    <scope>NUCLEOTIDE SEQUENCE</scope>
    <source>
        <strain evidence="2">cv. G1812</strain>
    </source>
</reference>
<name>A0A8R7PNX5_TRIUA</name>
<evidence type="ECO:0000313" key="2">
    <source>
        <dbReference type="Proteomes" id="UP000015106"/>
    </source>
</evidence>
<sequence length="69" mass="7926">MLGMEGRCPHVRSYKCYSLLHPGKNNSRPDEWPLSMREETQWRSINLWLVGIVGCSEQQSGHARSAPKE</sequence>
<protein>
    <submittedName>
        <fullName evidence="1">Uncharacterized protein</fullName>
    </submittedName>
</protein>
<evidence type="ECO:0000313" key="1">
    <source>
        <dbReference type="EnsemblPlants" id="TuG1812G0300000880.01.T01"/>
    </source>
</evidence>
<dbReference type="EnsemblPlants" id="TuG1812G0300000880.01.T01">
    <property type="protein sequence ID" value="TuG1812G0300000880.01.T01"/>
    <property type="gene ID" value="TuG1812G0300000880.01"/>
</dbReference>
<reference evidence="1" key="3">
    <citation type="submission" date="2022-06" db="UniProtKB">
        <authorList>
            <consortium name="EnsemblPlants"/>
        </authorList>
    </citation>
    <scope>IDENTIFICATION</scope>
</reference>
<dbReference type="Proteomes" id="UP000015106">
    <property type="component" value="Chromosome 3"/>
</dbReference>
<organism evidence="1 2">
    <name type="scientific">Triticum urartu</name>
    <name type="common">Red wild einkorn</name>
    <name type="synonym">Crithodium urartu</name>
    <dbReference type="NCBI Taxonomy" id="4572"/>
    <lineage>
        <taxon>Eukaryota</taxon>
        <taxon>Viridiplantae</taxon>
        <taxon>Streptophyta</taxon>
        <taxon>Embryophyta</taxon>
        <taxon>Tracheophyta</taxon>
        <taxon>Spermatophyta</taxon>
        <taxon>Magnoliopsida</taxon>
        <taxon>Liliopsida</taxon>
        <taxon>Poales</taxon>
        <taxon>Poaceae</taxon>
        <taxon>BOP clade</taxon>
        <taxon>Pooideae</taxon>
        <taxon>Triticodae</taxon>
        <taxon>Triticeae</taxon>
        <taxon>Triticinae</taxon>
        <taxon>Triticum</taxon>
    </lineage>
</organism>
<accession>A0A8R7PNX5</accession>
<proteinExistence type="predicted"/>
<dbReference type="AlphaFoldDB" id="A0A8R7PNX5"/>
<keyword evidence="2" id="KW-1185">Reference proteome</keyword>
<reference evidence="1" key="2">
    <citation type="submission" date="2018-03" db="EMBL/GenBank/DDBJ databases">
        <title>The Triticum urartu genome reveals the dynamic nature of wheat genome evolution.</title>
        <authorList>
            <person name="Ling H."/>
            <person name="Ma B."/>
            <person name="Shi X."/>
            <person name="Liu H."/>
            <person name="Dong L."/>
            <person name="Sun H."/>
            <person name="Cao Y."/>
            <person name="Gao Q."/>
            <person name="Zheng S."/>
            <person name="Li Y."/>
            <person name="Yu Y."/>
            <person name="Du H."/>
            <person name="Qi M."/>
            <person name="Li Y."/>
            <person name="Yu H."/>
            <person name="Cui Y."/>
            <person name="Wang N."/>
            <person name="Chen C."/>
            <person name="Wu H."/>
            <person name="Zhao Y."/>
            <person name="Zhang J."/>
            <person name="Li Y."/>
            <person name="Zhou W."/>
            <person name="Zhang B."/>
            <person name="Hu W."/>
            <person name="Eijk M."/>
            <person name="Tang J."/>
            <person name="Witsenboer H."/>
            <person name="Zhao S."/>
            <person name="Li Z."/>
            <person name="Zhang A."/>
            <person name="Wang D."/>
            <person name="Liang C."/>
        </authorList>
    </citation>
    <scope>NUCLEOTIDE SEQUENCE [LARGE SCALE GENOMIC DNA]</scope>
    <source>
        <strain evidence="1">cv. G1812</strain>
    </source>
</reference>
<dbReference type="Gramene" id="TuG1812G0300000880.01.T01">
    <property type="protein sequence ID" value="TuG1812G0300000880.01.T01"/>
    <property type="gene ID" value="TuG1812G0300000880.01"/>
</dbReference>